<dbReference type="SUPFAM" id="SSF50494">
    <property type="entry name" value="Trypsin-like serine proteases"/>
    <property type="match status" value="1"/>
</dbReference>
<feature type="active site" description="Charge relay system" evidence="14">
    <location>
        <position position="157"/>
    </location>
</feature>
<keyword evidence="7 16" id="KW-0732">Signal</keyword>
<dbReference type="InterPro" id="IPR036034">
    <property type="entry name" value="PDZ_sf"/>
</dbReference>
<feature type="active site" description="Charge relay system" evidence="14">
    <location>
        <position position="127"/>
    </location>
</feature>
<feature type="signal peptide" evidence="16">
    <location>
        <begin position="1"/>
        <end position="26"/>
    </location>
</feature>
<accession>A0A6S7EVA0</accession>
<feature type="chain" id="PRO_5038777744" description="Probable periplasmic serine endoprotease DegP-like" evidence="16">
    <location>
        <begin position="27"/>
        <end position="479"/>
    </location>
</feature>
<evidence type="ECO:0000256" key="1">
    <source>
        <dbReference type="ARBA" id="ARBA00001772"/>
    </source>
</evidence>
<gene>
    <name evidence="18" type="primary">degQ_2</name>
    <name evidence="18" type="ORF">LMG26858_05267</name>
</gene>
<dbReference type="Pfam" id="PF13365">
    <property type="entry name" value="Trypsin_2"/>
    <property type="match status" value="1"/>
</dbReference>
<dbReference type="PRINTS" id="PR00834">
    <property type="entry name" value="PROTEASES2C"/>
</dbReference>
<sequence>MKTTQMKPSRLVLALLAAGAIGGAGATALTGGVSMAADAPAISSLQSPGTSSPPNFAQITRDFGPAVVNISVSGTRKVSADDDDPFAQFFGQIPGARGQRPAREVPMRGEGSGFIISADGIILTNAHVVQDAKEVTVKLTDRREYKAKVLGSDPQTDVAVLKIDAKNLPVVKVGDVNQLQVGEWVLAIGSPYGLENTATAGIVSAKGRSLPDDTSVPFIQTDVAVNPGNSGGPLFNDRGEVVGINSQIYSRTGGFQGLSFSIPIDVAYKIKDQILEHGKVQHARLGVTVQEVNQDLANSFKLDTPTGALVSSVEKGSAAEKAGLQPGDVVRKIDGKTIVSSGDLASTITLATPGEKIKLDVWRNGSQKELVATLGGVPKDKTQTAAGDQEVQRGQLGLALRPLSPQEQQAAGAEGLLIERSIGPAAKAGIEPGDVLLSLNGVPVHNVAQVKEALSKAGKTVALLVQRGEDKIFVPVQIG</sequence>
<dbReference type="GO" id="GO:0012501">
    <property type="term" value="P:programmed cell death"/>
    <property type="evidence" value="ECO:0007669"/>
    <property type="project" value="TreeGrafter"/>
</dbReference>
<dbReference type="PANTHER" id="PTHR22939">
    <property type="entry name" value="SERINE PROTEASE FAMILY S1C HTRA-RELATED"/>
    <property type="match status" value="1"/>
</dbReference>
<dbReference type="AlphaFoldDB" id="A0A6S7EVA0"/>
<keyword evidence="11" id="KW-0720">Serine protease</keyword>
<dbReference type="SUPFAM" id="SSF50156">
    <property type="entry name" value="PDZ domain-like"/>
    <property type="match status" value="2"/>
</dbReference>
<dbReference type="Pfam" id="PF13180">
    <property type="entry name" value="PDZ_2"/>
    <property type="match status" value="1"/>
</dbReference>
<evidence type="ECO:0000256" key="8">
    <source>
        <dbReference type="ARBA" id="ARBA00022737"/>
    </source>
</evidence>
<dbReference type="InterPro" id="IPR001940">
    <property type="entry name" value="Peptidase_S1C"/>
</dbReference>
<keyword evidence="19" id="KW-1185">Reference proteome</keyword>
<keyword evidence="12" id="KW-0346">Stress response</keyword>
<dbReference type="Gene3D" id="2.40.10.120">
    <property type="match status" value="1"/>
</dbReference>
<evidence type="ECO:0000256" key="2">
    <source>
        <dbReference type="ARBA" id="ARBA00004418"/>
    </source>
</evidence>
<dbReference type="InterPro" id="IPR041489">
    <property type="entry name" value="PDZ_6"/>
</dbReference>
<evidence type="ECO:0000256" key="10">
    <source>
        <dbReference type="ARBA" id="ARBA00022801"/>
    </source>
</evidence>
<keyword evidence="9" id="KW-0574">Periplasm</keyword>
<evidence type="ECO:0000313" key="18">
    <source>
        <dbReference type="EMBL" id="CAB3920229.1"/>
    </source>
</evidence>
<evidence type="ECO:0000256" key="16">
    <source>
        <dbReference type="SAM" id="SignalP"/>
    </source>
</evidence>
<evidence type="ECO:0000313" key="19">
    <source>
        <dbReference type="Proteomes" id="UP000494117"/>
    </source>
</evidence>
<name>A0A6S7EVA0_9BURK</name>
<evidence type="ECO:0000256" key="15">
    <source>
        <dbReference type="PIRSR" id="PIRSR611782-2"/>
    </source>
</evidence>
<dbReference type="InterPro" id="IPR009003">
    <property type="entry name" value="Peptidase_S1_PA"/>
</dbReference>
<protein>
    <recommendedName>
        <fullName evidence="5">Probable periplasmic serine endoprotease DegP-like</fullName>
        <ecNumber evidence="4">3.4.21.107</ecNumber>
    </recommendedName>
    <alternativeName>
        <fullName evidence="13">Protease Do</fullName>
    </alternativeName>
</protein>
<comment type="subcellular location">
    <subcellularLocation>
        <location evidence="2">Periplasm</location>
    </subcellularLocation>
</comment>
<dbReference type="Gene3D" id="2.30.42.10">
    <property type="match status" value="2"/>
</dbReference>
<dbReference type="GO" id="GO:0004252">
    <property type="term" value="F:serine-type endopeptidase activity"/>
    <property type="evidence" value="ECO:0007669"/>
    <property type="project" value="InterPro"/>
</dbReference>
<dbReference type="Pfam" id="PF17820">
    <property type="entry name" value="PDZ_6"/>
    <property type="match status" value="1"/>
</dbReference>
<evidence type="ECO:0000256" key="3">
    <source>
        <dbReference type="ARBA" id="ARBA00010541"/>
    </source>
</evidence>
<evidence type="ECO:0000256" key="7">
    <source>
        <dbReference type="ARBA" id="ARBA00022729"/>
    </source>
</evidence>
<feature type="domain" description="PDZ" evidence="17">
    <location>
        <begin position="274"/>
        <end position="365"/>
    </location>
</feature>
<dbReference type="GO" id="GO:0042597">
    <property type="term" value="C:periplasmic space"/>
    <property type="evidence" value="ECO:0007669"/>
    <property type="project" value="UniProtKB-SubCell"/>
</dbReference>
<evidence type="ECO:0000259" key="17">
    <source>
        <dbReference type="PROSITE" id="PS50106"/>
    </source>
</evidence>
<comment type="similarity">
    <text evidence="3">Belongs to the peptidase S1C family.</text>
</comment>
<evidence type="ECO:0000256" key="13">
    <source>
        <dbReference type="ARBA" id="ARBA00032850"/>
    </source>
</evidence>
<dbReference type="EMBL" id="CADILG010000056">
    <property type="protein sequence ID" value="CAB3920229.1"/>
    <property type="molecule type" value="Genomic_DNA"/>
</dbReference>
<keyword evidence="10 18" id="KW-0378">Hydrolase</keyword>
<feature type="active site" description="Charge relay system" evidence="14">
    <location>
        <position position="230"/>
    </location>
</feature>
<evidence type="ECO:0000256" key="4">
    <source>
        <dbReference type="ARBA" id="ARBA00013035"/>
    </source>
</evidence>
<feature type="binding site" evidence="15">
    <location>
        <position position="157"/>
    </location>
    <ligand>
        <name>substrate</name>
    </ligand>
</feature>
<dbReference type="GO" id="GO:0006508">
    <property type="term" value="P:proteolysis"/>
    <property type="evidence" value="ECO:0007669"/>
    <property type="project" value="UniProtKB-KW"/>
</dbReference>
<keyword evidence="8" id="KW-0677">Repeat</keyword>
<feature type="binding site" evidence="15">
    <location>
        <position position="127"/>
    </location>
    <ligand>
        <name>substrate</name>
    </ligand>
</feature>
<dbReference type="CDD" id="cd10839">
    <property type="entry name" value="cpPDZ1_DegP-like"/>
    <property type="match status" value="1"/>
</dbReference>
<feature type="binding site" evidence="15">
    <location>
        <begin position="228"/>
        <end position="230"/>
    </location>
    <ligand>
        <name>substrate</name>
    </ligand>
</feature>
<dbReference type="Proteomes" id="UP000494117">
    <property type="component" value="Unassembled WGS sequence"/>
</dbReference>
<evidence type="ECO:0000256" key="5">
    <source>
        <dbReference type="ARBA" id="ARBA00013958"/>
    </source>
</evidence>
<dbReference type="PANTHER" id="PTHR22939:SF130">
    <property type="entry name" value="PERIPLASMIC SERINE ENDOPROTEASE DEGP-LIKE-RELATED"/>
    <property type="match status" value="1"/>
</dbReference>
<proteinExistence type="inferred from homology"/>
<reference evidence="18 19" key="1">
    <citation type="submission" date="2020-04" db="EMBL/GenBank/DDBJ databases">
        <authorList>
            <person name="De Canck E."/>
        </authorList>
    </citation>
    <scope>NUCLEOTIDE SEQUENCE [LARGE SCALE GENOMIC DNA]</scope>
    <source>
        <strain evidence="18 19">LMG 26858</strain>
    </source>
</reference>
<dbReference type="InterPro" id="IPR001478">
    <property type="entry name" value="PDZ"/>
</dbReference>
<dbReference type="NCBIfam" id="TIGR02037">
    <property type="entry name" value="degP_htrA_DO"/>
    <property type="match status" value="1"/>
</dbReference>
<dbReference type="InterPro" id="IPR011782">
    <property type="entry name" value="Pept_S1C_Do"/>
</dbReference>
<evidence type="ECO:0000256" key="12">
    <source>
        <dbReference type="ARBA" id="ARBA00023016"/>
    </source>
</evidence>
<keyword evidence="6 18" id="KW-0645">Protease</keyword>
<evidence type="ECO:0000256" key="9">
    <source>
        <dbReference type="ARBA" id="ARBA00022764"/>
    </source>
</evidence>
<evidence type="ECO:0000256" key="6">
    <source>
        <dbReference type="ARBA" id="ARBA00022670"/>
    </source>
</evidence>
<dbReference type="EC" id="3.4.21.107" evidence="4"/>
<evidence type="ECO:0000256" key="11">
    <source>
        <dbReference type="ARBA" id="ARBA00022825"/>
    </source>
</evidence>
<dbReference type="PROSITE" id="PS50106">
    <property type="entry name" value="PDZ"/>
    <property type="match status" value="2"/>
</dbReference>
<feature type="domain" description="PDZ" evidence="17">
    <location>
        <begin position="393"/>
        <end position="469"/>
    </location>
</feature>
<organism evidence="18 19">
    <name type="scientific">Achromobacter anxifer</name>
    <dbReference type="NCBI Taxonomy" id="1287737"/>
    <lineage>
        <taxon>Bacteria</taxon>
        <taxon>Pseudomonadati</taxon>
        <taxon>Pseudomonadota</taxon>
        <taxon>Betaproteobacteria</taxon>
        <taxon>Burkholderiales</taxon>
        <taxon>Alcaligenaceae</taxon>
        <taxon>Achromobacter</taxon>
    </lineage>
</organism>
<evidence type="ECO:0000256" key="14">
    <source>
        <dbReference type="PIRSR" id="PIRSR611782-1"/>
    </source>
</evidence>
<dbReference type="RefSeq" id="WP_175210067.1">
    <property type="nucleotide sequence ID" value="NZ_CADILG010000056.1"/>
</dbReference>
<dbReference type="SMART" id="SM00228">
    <property type="entry name" value="PDZ"/>
    <property type="match status" value="2"/>
</dbReference>
<comment type="catalytic activity">
    <reaction evidence="1">
        <text>Acts on substrates that are at least partially unfolded. The cleavage site P1 residue is normally between a pair of hydrophobic residues, such as Val-|-Val.</text>
        <dbReference type="EC" id="3.4.21.107"/>
    </reaction>
</comment>